<dbReference type="PANTHER" id="PTHR45858:SF2">
    <property type="entry name" value="FERM, ARHGEF AND PLECKSTRIN DOMAIN-CONTAINING PROTEIN 1"/>
    <property type="match status" value="1"/>
</dbReference>
<comment type="caution">
    <text evidence="1">The sequence shown here is derived from an EMBL/GenBank/DDBJ whole genome shotgun (WGS) entry which is preliminary data.</text>
</comment>
<evidence type="ECO:0000313" key="1">
    <source>
        <dbReference type="EMBL" id="KAF3857082.1"/>
    </source>
</evidence>
<dbReference type="InterPro" id="IPR011993">
    <property type="entry name" value="PH-like_dom_sf"/>
</dbReference>
<accession>A0A7J5Z5H6</accession>
<sequence>MAEQECVKLSEDGSLEVESEDELCGSRSSLERQGHRGNTTVHVCWHRNTSVSMVDFSVAVENQLSGNLLRKFKNSNGWQKLWDEYPLASLPLLGYSVTVPAESENIHKDYVFKLHFKSHVYYFRSESEYTFESALIQGGNALKFVQELQHLLVHFVDLALDPVTLTRGVEEERDVVLAGDNQRVFLGGACRRQELRLPVGGV</sequence>
<organism evidence="1 2">
    <name type="scientific">Dissostichus mawsoni</name>
    <name type="common">Antarctic cod</name>
    <dbReference type="NCBI Taxonomy" id="36200"/>
    <lineage>
        <taxon>Eukaryota</taxon>
        <taxon>Metazoa</taxon>
        <taxon>Chordata</taxon>
        <taxon>Craniata</taxon>
        <taxon>Vertebrata</taxon>
        <taxon>Euteleostomi</taxon>
        <taxon>Actinopterygii</taxon>
        <taxon>Neopterygii</taxon>
        <taxon>Teleostei</taxon>
        <taxon>Neoteleostei</taxon>
        <taxon>Acanthomorphata</taxon>
        <taxon>Eupercaria</taxon>
        <taxon>Perciformes</taxon>
        <taxon>Notothenioidei</taxon>
        <taxon>Nototheniidae</taxon>
        <taxon>Dissostichus</taxon>
    </lineage>
</organism>
<dbReference type="SUPFAM" id="SSF50729">
    <property type="entry name" value="PH domain-like"/>
    <property type="match status" value="1"/>
</dbReference>
<keyword evidence="2" id="KW-1185">Reference proteome</keyword>
<dbReference type="InterPro" id="IPR051835">
    <property type="entry name" value="RAC1-GEF"/>
</dbReference>
<proteinExistence type="predicted"/>
<dbReference type="GO" id="GO:0005085">
    <property type="term" value="F:guanyl-nucleotide exchange factor activity"/>
    <property type="evidence" value="ECO:0007669"/>
    <property type="project" value="TreeGrafter"/>
</dbReference>
<dbReference type="PANTHER" id="PTHR45858">
    <property type="entry name" value="FERM DOMAIN CONTAINING PROTEIN"/>
    <property type="match status" value="1"/>
</dbReference>
<protein>
    <submittedName>
        <fullName evidence="1">Uncharacterized protein</fullName>
    </submittedName>
</protein>
<dbReference type="EMBL" id="JAAKFY010000005">
    <property type="protein sequence ID" value="KAF3857082.1"/>
    <property type="molecule type" value="Genomic_DNA"/>
</dbReference>
<dbReference type="OrthoDB" id="9990815at2759"/>
<reference evidence="1 2" key="1">
    <citation type="submission" date="2020-03" db="EMBL/GenBank/DDBJ databases">
        <title>Dissostichus mawsoni Genome sequencing and assembly.</title>
        <authorList>
            <person name="Park H."/>
        </authorList>
    </citation>
    <scope>NUCLEOTIDE SEQUENCE [LARGE SCALE GENOMIC DNA]</scope>
    <source>
        <strain evidence="1">DM0001</strain>
        <tissue evidence="1">Muscle</tissue>
    </source>
</reference>
<name>A0A7J5Z5H6_DISMA</name>
<dbReference type="Proteomes" id="UP000518266">
    <property type="component" value="Unassembled WGS sequence"/>
</dbReference>
<dbReference type="AlphaFoldDB" id="A0A7J5Z5H6"/>
<evidence type="ECO:0000313" key="2">
    <source>
        <dbReference type="Proteomes" id="UP000518266"/>
    </source>
</evidence>
<gene>
    <name evidence="1" type="ORF">F7725_008941</name>
</gene>
<dbReference type="Gene3D" id="2.30.29.30">
    <property type="entry name" value="Pleckstrin-homology domain (PH domain)/Phosphotyrosine-binding domain (PTB)"/>
    <property type="match status" value="2"/>
</dbReference>